<reference evidence="1 2" key="1">
    <citation type="journal article" date="2022" name="Plant J.">
        <title>Chromosome-level genome of Camellia lanceoleosa provides a valuable resource for understanding genome evolution and self-incompatibility.</title>
        <authorList>
            <person name="Gong W."/>
            <person name="Xiao S."/>
            <person name="Wang L."/>
            <person name="Liao Z."/>
            <person name="Chang Y."/>
            <person name="Mo W."/>
            <person name="Hu G."/>
            <person name="Li W."/>
            <person name="Zhao G."/>
            <person name="Zhu H."/>
            <person name="Hu X."/>
            <person name="Ji K."/>
            <person name="Xiang X."/>
            <person name="Song Q."/>
            <person name="Yuan D."/>
            <person name="Jin S."/>
            <person name="Zhang L."/>
        </authorList>
    </citation>
    <scope>NUCLEOTIDE SEQUENCE [LARGE SCALE GENOMIC DNA]</scope>
    <source>
        <strain evidence="1">SQ_2022a</strain>
    </source>
</reference>
<dbReference type="EMBL" id="CM045769">
    <property type="protein sequence ID" value="KAI7995894.1"/>
    <property type="molecule type" value="Genomic_DNA"/>
</dbReference>
<keyword evidence="2" id="KW-1185">Reference proteome</keyword>
<keyword evidence="1" id="KW-0378">Hydrolase</keyword>
<organism evidence="1 2">
    <name type="scientific">Camellia lanceoleosa</name>
    <dbReference type="NCBI Taxonomy" id="1840588"/>
    <lineage>
        <taxon>Eukaryota</taxon>
        <taxon>Viridiplantae</taxon>
        <taxon>Streptophyta</taxon>
        <taxon>Embryophyta</taxon>
        <taxon>Tracheophyta</taxon>
        <taxon>Spermatophyta</taxon>
        <taxon>Magnoliopsida</taxon>
        <taxon>eudicotyledons</taxon>
        <taxon>Gunneridae</taxon>
        <taxon>Pentapetalae</taxon>
        <taxon>asterids</taxon>
        <taxon>Ericales</taxon>
        <taxon>Theaceae</taxon>
        <taxon>Camellia</taxon>
    </lineage>
</organism>
<accession>A0ACC0G507</accession>
<keyword evidence="1" id="KW-0347">Helicase</keyword>
<dbReference type="Proteomes" id="UP001060215">
    <property type="component" value="Chromosome 12"/>
</dbReference>
<proteinExistence type="predicted"/>
<keyword evidence="1" id="KW-0067">ATP-binding</keyword>
<gene>
    <name evidence="1" type="ORF">LOK49_LG11G00733</name>
</gene>
<keyword evidence="1" id="KW-0547">Nucleotide-binding</keyword>
<comment type="caution">
    <text evidence="1">The sequence shown here is derived from an EMBL/GenBank/DDBJ whole genome shotgun (WGS) entry which is preliminary data.</text>
</comment>
<protein>
    <submittedName>
        <fullName evidence="1">DEAD-box ATP-dependent RNA helicase 1</fullName>
    </submittedName>
</protein>
<name>A0ACC0G507_9ERIC</name>
<evidence type="ECO:0000313" key="2">
    <source>
        <dbReference type="Proteomes" id="UP001060215"/>
    </source>
</evidence>
<evidence type="ECO:0000313" key="1">
    <source>
        <dbReference type="EMBL" id="KAI7995894.1"/>
    </source>
</evidence>
<sequence length="435" mass="48354">MEEASEHNRRQSVPVLPWMRNPIDVSLFDECPLNLLPFLDPRLEVALENMDFTSLFPVQVAVWQETIGPGSCERDLCINSPTGSGKTLAYALPIVQMLSTRAVRCLRALVVLPTRDLAVQVKEVFAAIAPAVGLSVGLAVGQSSIADEISELIKRPKLEAGICHDPEDLSLDLESSVDILVATPGRLMDHINSTKGFTLEHLCYLVVDETDRLLREAYQSWLPTVLQLIQSSVGSLFPHANTFFPSPFGSLKTIRRSGVERGFKGKSYPRLVKMVLSATLTQDPGKLAQLNLHHPFKTLKAFRAGEIQVLVSSDAMTRGMDVEGVRNVINYDVPAYIKTYIHRAGRTARAGQAGRCFTLLRKDEVKRFKKLLQKADNNSCPVYSVPCDSIESFRSTYTSALEKLKESVKSETYRKHKFKFKSSGMVKGKENNSKV</sequence>